<reference evidence="2 3" key="1">
    <citation type="submission" date="2019-03" db="EMBL/GenBank/DDBJ databases">
        <title>First draft genome of Liparis tanakae, snailfish: a comprehensive survey of snailfish specific genes.</title>
        <authorList>
            <person name="Kim W."/>
            <person name="Song I."/>
            <person name="Jeong J.-H."/>
            <person name="Kim D."/>
            <person name="Kim S."/>
            <person name="Ryu S."/>
            <person name="Song J.Y."/>
            <person name="Lee S.K."/>
        </authorList>
    </citation>
    <scope>NUCLEOTIDE SEQUENCE [LARGE SCALE GENOMIC DNA]</scope>
    <source>
        <tissue evidence="2">Muscle</tissue>
    </source>
</reference>
<evidence type="ECO:0000313" key="3">
    <source>
        <dbReference type="Proteomes" id="UP000314294"/>
    </source>
</evidence>
<proteinExistence type="predicted"/>
<dbReference type="AlphaFoldDB" id="A0A4Z2G0X6"/>
<dbReference type="EMBL" id="SRLO01000804">
    <property type="protein sequence ID" value="TNN46172.1"/>
    <property type="molecule type" value="Genomic_DNA"/>
</dbReference>
<dbReference type="Proteomes" id="UP000314294">
    <property type="component" value="Unassembled WGS sequence"/>
</dbReference>
<name>A0A4Z2G0X6_9TELE</name>
<sequence length="80" mass="8404">MDIDFSIRALKLSANQAMVISSLAGMASSRPQATTRASIFSSTRHPGPAPRPASAISASKTTAIPACPRPEPRSQQGIRQ</sequence>
<organism evidence="2 3">
    <name type="scientific">Liparis tanakae</name>
    <name type="common">Tanaka's snailfish</name>
    <dbReference type="NCBI Taxonomy" id="230148"/>
    <lineage>
        <taxon>Eukaryota</taxon>
        <taxon>Metazoa</taxon>
        <taxon>Chordata</taxon>
        <taxon>Craniata</taxon>
        <taxon>Vertebrata</taxon>
        <taxon>Euteleostomi</taxon>
        <taxon>Actinopterygii</taxon>
        <taxon>Neopterygii</taxon>
        <taxon>Teleostei</taxon>
        <taxon>Neoteleostei</taxon>
        <taxon>Acanthomorphata</taxon>
        <taxon>Eupercaria</taxon>
        <taxon>Perciformes</taxon>
        <taxon>Cottioidei</taxon>
        <taxon>Cottales</taxon>
        <taxon>Liparidae</taxon>
        <taxon>Liparis</taxon>
    </lineage>
</organism>
<feature type="compositionally biased region" description="Low complexity" evidence="1">
    <location>
        <begin position="52"/>
        <end position="66"/>
    </location>
</feature>
<comment type="caution">
    <text evidence="2">The sequence shown here is derived from an EMBL/GenBank/DDBJ whole genome shotgun (WGS) entry which is preliminary data.</text>
</comment>
<keyword evidence="3" id="KW-1185">Reference proteome</keyword>
<evidence type="ECO:0000313" key="2">
    <source>
        <dbReference type="EMBL" id="TNN46172.1"/>
    </source>
</evidence>
<evidence type="ECO:0000256" key="1">
    <source>
        <dbReference type="SAM" id="MobiDB-lite"/>
    </source>
</evidence>
<accession>A0A4Z2G0X6</accession>
<feature type="region of interest" description="Disordered" evidence="1">
    <location>
        <begin position="40"/>
        <end position="80"/>
    </location>
</feature>
<gene>
    <name evidence="2" type="ORF">EYF80_043639</name>
</gene>
<protein>
    <submittedName>
        <fullName evidence="2">Uncharacterized protein</fullName>
    </submittedName>
</protein>